<dbReference type="InterPro" id="IPR008988">
    <property type="entry name" value="Transcriptional_repressor_C"/>
</dbReference>
<dbReference type="Gene3D" id="3.30.930.10">
    <property type="entry name" value="Bira Bifunctional Protein, Domain 2"/>
    <property type="match status" value="1"/>
</dbReference>
<dbReference type="Pfam" id="PF02237">
    <property type="entry name" value="BPL_C"/>
    <property type="match status" value="1"/>
</dbReference>
<keyword evidence="8" id="KW-1185">Reference proteome</keyword>
<dbReference type="GO" id="GO:0004077">
    <property type="term" value="F:biotin--[biotin carboxyl-carrier protein] ligase activity"/>
    <property type="evidence" value="ECO:0007669"/>
    <property type="project" value="UniProtKB-EC"/>
</dbReference>
<dbReference type="GO" id="GO:0005524">
    <property type="term" value="F:ATP binding"/>
    <property type="evidence" value="ECO:0007669"/>
    <property type="project" value="UniProtKB-KW"/>
</dbReference>
<proteinExistence type="predicted"/>
<dbReference type="Proteomes" id="UP000192411">
    <property type="component" value="Unassembled WGS sequence"/>
</dbReference>
<dbReference type="NCBIfam" id="TIGR00121">
    <property type="entry name" value="birA_ligase"/>
    <property type="match status" value="1"/>
</dbReference>
<keyword evidence="2" id="KW-0547">Nucleotide-binding</keyword>
<evidence type="ECO:0000256" key="3">
    <source>
        <dbReference type="ARBA" id="ARBA00022840"/>
    </source>
</evidence>
<accession>A0A1X0JVU5</accession>
<comment type="caution">
    <text evidence="7">The sequence shown here is derived from an EMBL/GenBank/DDBJ whole genome shotgun (WGS) entry which is preliminary data.</text>
</comment>
<dbReference type="InterPro" id="IPR004143">
    <property type="entry name" value="BPL_LPL_catalytic"/>
</dbReference>
<evidence type="ECO:0000256" key="2">
    <source>
        <dbReference type="ARBA" id="ARBA00022741"/>
    </source>
</evidence>
<dbReference type="CDD" id="cd16442">
    <property type="entry name" value="BPL"/>
    <property type="match status" value="1"/>
</dbReference>
<feature type="domain" description="BPL/LPL catalytic" evidence="6">
    <location>
        <begin position="7"/>
        <end position="197"/>
    </location>
</feature>
<dbReference type="Pfam" id="PF03099">
    <property type="entry name" value="BPL_LplA_LipB"/>
    <property type="match status" value="1"/>
</dbReference>
<keyword evidence="3" id="KW-0067">ATP-binding</keyword>
<dbReference type="SUPFAM" id="SSF55681">
    <property type="entry name" value="Class II aaRS and biotin synthetases"/>
    <property type="match status" value="1"/>
</dbReference>
<gene>
    <name evidence="7" type="ORF">BST47_08210</name>
</gene>
<dbReference type="InterPro" id="IPR003142">
    <property type="entry name" value="BPL_C"/>
</dbReference>
<dbReference type="EMBL" id="MVIM01000003">
    <property type="protein sequence ID" value="ORB67033.1"/>
    <property type="molecule type" value="Genomic_DNA"/>
</dbReference>
<sequence length="268" mass="27459">MTAERAPLDETTLRAAIEGGPVWRTVEVAAETGSTNSDLIARANSGADIAGAVLIAEHQTAGRGRQGRSWSAARYAQITLSVAIDAAAVPTDAWGWLPLATGVAIVDTVTGIGVDAGLKWPNDVLAGGGKLAGILAEVAAEQRVVVVGIGLNVSLRGDEVGVDGVTSLVGLGVAAPDRGELIVRLLTELGRRVDAWRSAGGADPELIADYQARSLTLGMPVRAILPGDREIVGVARDVDDQGRLSIDTDGQTTTVAAGDIVHLRPAGT</sequence>
<evidence type="ECO:0000313" key="8">
    <source>
        <dbReference type="Proteomes" id="UP000192411"/>
    </source>
</evidence>
<organism evidence="7 8">
    <name type="scientific">Mycolicibacterium tusciae</name>
    <dbReference type="NCBI Taxonomy" id="75922"/>
    <lineage>
        <taxon>Bacteria</taxon>
        <taxon>Bacillati</taxon>
        <taxon>Actinomycetota</taxon>
        <taxon>Actinomycetes</taxon>
        <taxon>Mycobacteriales</taxon>
        <taxon>Mycobacteriaceae</taxon>
        <taxon>Mycolicibacterium</taxon>
    </lineage>
</organism>
<dbReference type="SUPFAM" id="SSF50037">
    <property type="entry name" value="C-terminal domain of transcriptional repressors"/>
    <property type="match status" value="1"/>
</dbReference>
<evidence type="ECO:0000256" key="4">
    <source>
        <dbReference type="ARBA" id="ARBA00023267"/>
    </source>
</evidence>
<dbReference type="PANTHER" id="PTHR12835">
    <property type="entry name" value="BIOTIN PROTEIN LIGASE"/>
    <property type="match status" value="1"/>
</dbReference>
<dbReference type="PROSITE" id="PS51733">
    <property type="entry name" value="BPL_LPL_CATALYTIC"/>
    <property type="match status" value="1"/>
</dbReference>
<dbReference type="EC" id="6.3.4.15" evidence="5"/>
<dbReference type="Gene3D" id="2.30.30.100">
    <property type="match status" value="1"/>
</dbReference>
<protein>
    <recommendedName>
        <fullName evidence="5">biotin--[biotin carboxyl-carrier protein] ligase</fullName>
        <ecNumber evidence="5">6.3.4.15</ecNumber>
    </recommendedName>
</protein>
<dbReference type="InterPro" id="IPR004408">
    <property type="entry name" value="Biotin_CoA_COase_ligase"/>
</dbReference>
<reference evidence="7 8" key="1">
    <citation type="submission" date="2017-02" db="EMBL/GenBank/DDBJ databases">
        <title>The new phylogeny of genus Mycobacterium.</title>
        <authorList>
            <person name="Tortoli E."/>
            <person name="Trovato A."/>
            <person name="Cirillo D.M."/>
        </authorList>
    </citation>
    <scope>NUCLEOTIDE SEQUENCE [LARGE SCALE GENOMIC DNA]</scope>
    <source>
        <strain evidence="7 8">DSM 44338</strain>
    </source>
</reference>
<evidence type="ECO:0000256" key="1">
    <source>
        <dbReference type="ARBA" id="ARBA00022598"/>
    </source>
</evidence>
<dbReference type="AlphaFoldDB" id="A0A1X0JVU5"/>
<dbReference type="InterPro" id="IPR045864">
    <property type="entry name" value="aa-tRNA-synth_II/BPL/LPL"/>
</dbReference>
<dbReference type="RefSeq" id="WP_083124990.1">
    <property type="nucleotide sequence ID" value="NZ_MVIM01000003.1"/>
</dbReference>
<evidence type="ECO:0000256" key="5">
    <source>
        <dbReference type="ARBA" id="ARBA00024227"/>
    </source>
</evidence>
<keyword evidence="4" id="KW-0092">Biotin</keyword>
<evidence type="ECO:0000313" key="7">
    <source>
        <dbReference type="EMBL" id="ORB67033.1"/>
    </source>
</evidence>
<dbReference type="GO" id="GO:0005737">
    <property type="term" value="C:cytoplasm"/>
    <property type="evidence" value="ECO:0007669"/>
    <property type="project" value="TreeGrafter"/>
</dbReference>
<dbReference type="PANTHER" id="PTHR12835:SF5">
    <property type="entry name" value="BIOTIN--PROTEIN LIGASE"/>
    <property type="match status" value="1"/>
</dbReference>
<dbReference type="STRING" id="75922.BST47_08210"/>
<evidence type="ECO:0000259" key="6">
    <source>
        <dbReference type="PROSITE" id="PS51733"/>
    </source>
</evidence>
<keyword evidence="1 7" id="KW-0436">Ligase</keyword>
<dbReference type="OrthoDB" id="9807064at2"/>
<name>A0A1X0JVU5_9MYCO</name>